<name>A0A098EA13_9ZZZZ</name>
<reference evidence="2" key="1">
    <citation type="submission" date="2014-09" db="EMBL/GenBank/DDBJ databases">
        <authorList>
            <person name="Probst J Alexander"/>
        </authorList>
    </citation>
    <scope>NUCLEOTIDE SEQUENCE</scope>
</reference>
<evidence type="ECO:0000313" key="1">
    <source>
        <dbReference type="EMBL" id="CEG11819.1"/>
    </source>
</evidence>
<sequence>MDDKDEDDDEESAKKFQAIVGKQAVQVLHISNKNINEFVLKVQKGQNITQEDVDKAQNDTVATFYMSMLLSDDSNLKNKKAK</sequence>
<protein>
    <submittedName>
        <fullName evidence="2">Uncharacterized protein</fullName>
    </submittedName>
</protein>
<dbReference type="AlphaFoldDB" id="A0A098EA13"/>
<gene>
    <name evidence="1" type="ORF">MSIBF_A1710003</name>
    <name evidence="2" type="ORF">MSIBF_A2800005</name>
</gene>
<dbReference type="EMBL" id="CCXY01000202">
    <property type="protein sequence ID" value="CEG12842.1"/>
    <property type="molecule type" value="Genomic_DNA"/>
</dbReference>
<evidence type="ECO:0000313" key="2">
    <source>
        <dbReference type="EMBL" id="CEG12842.1"/>
    </source>
</evidence>
<proteinExistence type="predicted"/>
<dbReference type="EMBL" id="CCXY01000081">
    <property type="protein sequence ID" value="CEG11819.1"/>
    <property type="molecule type" value="Genomic_DNA"/>
</dbReference>
<organism evidence="2">
    <name type="scientific">groundwater metagenome</name>
    <dbReference type="NCBI Taxonomy" id="717931"/>
    <lineage>
        <taxon>unclassified sequences</taxon>
        <taxon>metagenomes</taxon>
        <taxon>ecological metagenomes</taxon>
    </lineage>
</organism>
<accession>A0A098EA13</accession>